<feature type="transmembrane region" description="Helical" evidence="1">
    <location>
        <begin position="193"/>
        <end position="213"/>
    </location>
</feature>
<evidence type="ECO:0000313" key="3">
    <source>
        <dbReference type="Proteomes" id="UP000635902"/>
    </source>
</evidence>
<dbReference type="PANTHER" id="PTHR37305">
    <property type="entry name" value="INTEGRAL MEMBRANE PROTEIN-RELATED"/>
    <property type="match status" value="1"/>
</dbReference>
<evidence type="ECO:0000256" key="1">
    <source>
        <dbReference type="SAM" id="Phobius"/>
    </source>
</evidence>
<dbReference type="PANTHER" id="PTHR37305:SF1">
    <property type="entry name" value="MEMBRANE PROTEIN"/>
    <property type="match status" value="1"/>
</dbReference>
<gene>
    <name evidence="2" type="ORF">IRY30_09080</name>
</gene>
<feature type="transmembrane region" description="Helical" evidence="1">
    <location>
        <begin position="115"/>
        <end position="141"/>
    </location>
</feature>
<keyword evidence="3" id="KW-1185">Reference proteome</keyword>
<feature type="transmembrane region" description="Helical" evidence="1">
    <location>
        <begin position="69"/>
        <end position="88"/>
    </location>
</feature>
<organism evidence="2 3">
    <name type="scientific">Corynebacterium suicordis DSM 45110</name>
    <dbReference type="NCBI Taxonomy" id="1121369"/>
    <lineage>
        <taxon>Bacteria</taxon>
        <taxon>Bacillati</taxon>
        <taxon>Actinomycetota</taxon>
        <taxon>Actinomycetes</taxon>
        <taxon>Mycobacteriales</taxon>
        <taxon>Corynebacteriaceae</taxon>
        <taxon>Corynebacterium</taxon>
    </lineage>
</organism>
<name>A0ABR9ZLR2_9CORY</name>
<protein>
    <submittedName>
        <fullName evidence="2">ABC transporter permease subunit</fullName>
    </submittedName>
</protein>
<keyword evidence="1" id="KW-0812">Transmembrane</keyword>
<reference evidence="2 3" key="1">
    <citation type="submission" date="2020-10" db="EMBL/GenBank/DDBJ databases">
        <title>Novel species in genus Corynebacterium.</title>
        <authorList>
            <person name="Zhang G."/>
        </authorList>
    </citation>
    <scope>NUCLEOTIDE SEQUENCE [LARGE SCALE GENOMIC DNA]</scope>
    <source>
        <strain evidence="2 3">DSM 45110</strain>
    </source>
</reference>
<accession>A0ABR9ZLR2</accession>
<dbReference type="Pfam" id="PF12679">
    <property type="entry name" value="ABC2_membrane_2"/>
    <property type="match status" value="1"/>
</dbReference>
<sequence>MINLIKSEWIKLKSTKALWATSILVVLLSGLFAMMMGLGSGMSLTDEEVKKDPLLYAQMVESISPMQALSGFSLFGIIVIIIQACMTVTSEYGNGSAKTTLLATPKRWPVPVAKFVVYGIIAAIVAFLAQVISVPIARWALSWNVDDSSLLDRLSFSADDTWRFIGLNCLYAVLVVMIAIGVSYLIRHTAGAISVLLMWILIVELMLVGQIPWVRDWLPPYLPFKNMDAAVQGTEVPDAPWGPTGSLIYFVVWALAIFIAGIVALKKRDA</sequence>
<dbReference type="RefSeq" id="WP_194557106.1">
    <property type="nucleotide sequence ID" value="NZ_JADKMY010000003.1"/>
</dbReference>
<keyword evidence="1" id="KW-0472">Membrane</keyword>
<evidence type="ECO:0000313" key="2">
    <source>
        <dbReference type="EMBL" id="MBF4554219.1"/>
    </source>
</evidence>
<dbReference type="EMBL" id="JADKMY010000003">
    <property type="protein sequence ID" value="MBF4554219.1"/>
    <property type="molecule type" value="Genomic_DNA"/>
</dbReference>
<keyword evidence="1" id="KW-1133">Transmembrane helix</keyword>
<proteinExistence type="predicted"/>
<comment type="caution">
    <text evidence="2">The sequence shown here is derived from an EMBL/GenBank/DDBJ whole genome shotgun (WGS) entry which is preliminary data.</text>
</comment>
<feature type="transmembrane region" description="Helical" evidence="1">
    <location>
        <begin position="247"/>
        <end position="265"/>
    </location>
</feature>
<dbReference type="Proteomes" id="UP000635902">
    <property type="component" value="Unassembled WGS sequence"/>
</dbReference>
<feature type="transmembrane region" description="Helical" evidence="1">
    <location>
        <begin position="161"/>
        <end position="186"/>
    </location>
</feature>